<dbReference type="PRINTS" id="PR00080">
    <property type="entry name" value="SDRFAMILY"/>
</dbReference>
<dbReference type="Gene3D" id="3.40.50.720">
    <property type="entry name" value="NAD(P)-binding Rossmann-like Domain"/>
    <property type="match status" value="4"/>
</dbReference>
<dbReference type="HOGENOM" id="CLU_291765_0_0_1"/>
<reference evidence="2" key="2">
    <citation type="submission" date="2015-02" db="UniProtKB">
        <authorList>
            <consortium name="EnsemblMetazoa"/>
        </authorList>
    </citation>
    <scope>IDENTIFICATION</scope>
</reference>
<evidence type="ECO:0000313" key="2">
    <source>
        <dbReference type="EnsemblMetazoa" id="SMAR009047-PA"/>
    </source>
</evidence>
<dbReference type="PhylomeDB" id="T1J5Y6"/>
<reference evidence="3" key="1">
    <citation type="submission" date="2011-05" db="EMBL/GenBank/DDBJ databases">
        <authorList>
            <person name="Richards S.R."/>
            <person name="Qu J."/>
            <person name="Jiang H."/>
            <person name="Jhangiani S.N."/>
            <person name="Agravi P."/>
            <person name="Goodspeed R."/>
            <person name="Gross S."/>
            <person name="Mandapat C."/>
            <person name="Jackson L."/>
            <person name="Mathew T."/>
            <person name="Pu L."/>
            <person name="Thornton R."/>
            <person name="Saada N."/>
            <person name="Wilczek-Boney K.B."/>
            <person name="Lee S."/>
            <person name="Kovar C."/>
            <person name="Wu Y."/>
            <person name="Scherer S.E."/>
            <person name="Worley K.C."/>
            <person name="Muzny D.M."/>
            <person name="Gibbs R."/>
        </authorList>
    </citation>
    <scope>NUCLEOTIDE SEQUENCE</scope>
    <source>
        <strain evidence="3">Brora</strain>
    </source>
</reference>
<name>T1J5Y6_STRMM</name>
<sequence length="1046" mass="115738">MELLSVLYGIDHFQHFLTAHGSSLKLAITVISVIIIPILIRKWLNGGWCYSTVKLSGKTVIVTGANTGIGKETARDLFKRGARVILACRDLDKAAQAAREIESTSPKSDGRVLVRHLDLANLESIYEFAKDILTTEAKIDILINNAGLMTSQKKTDNGFDMIFGTNHLGPFLLTNLLLNKIKDSAPSRIVNVSSLAHTLGRMHWDDLNMNEKGTYTSFSAYCQSKLANILFTKELASILKGTGVSVYALHPGAVGTEFGRYTHEFWSKAITVAISVIAPLYMKTPEQGAQTTIHCAVSEKVANETGLYYSDCDVKKPSKLAMNEEHAKKLWTFSAEMIWFGLPVRNGYMHGSGIAMLALVLMANIVDFDAHYTPVNRLLILRIEMHSRGVIVILSAIKKWLDGGWCYSTVMLPGKTVIVTGANTGIGKETARNLFRRGAKVILACRDLSKATKAAQEINATSRGSEGQLVIRRLDLANFDSIYQFAEDILTTEDRIDILINNAGLMTSQMKTDDGFDMVFGTNHLGHFLLTNLLLDKIKESAPSRIINVSSRGHEYGHMHWDDLNMSAKKVYTPFSAYCQKLASRLEGTGVNVYSLHPGAVGTELTRHTHEFWSKVLRVVLYLAAPLYIKTPEQGVTVIPIAIKKWLNGGWCYSTVKLSGKTIIVTGANTGIGKETARAKVILACRDMIKAAKAAHEITTTSPGSEGQLLVRSLDLASFDSIYEFAEDILTTEDRIDILINNAGLMTSKMKTADGFDMIFGTNHLGHFLLTNLLLDKIKDSAPSRIINVSSLAHEYGHMHWDDLNMSAKEVYTPFSAYCQSKLANILFTKELASRLEGTGVSVYSLNPGAVDTEFGRYTHEFWPRILRFAIAVFGLIYKKTSIQGAQTTIHCAIFEKAAYETGLYYSDCVVKKPSKLALNEDDAKILWTKSAEMVKVILACRDMEKGTQAAREIESTTHSTGSLVVRYLDLANFNSIREFAKDILTTETRINILVNNAGYKRTTVDGFDTVFQTNHLGPFLLTNLLLDKIKVSKPSRIINLTSIHS</sequence>
<dbReference type="GO" id="GO:0016491">
    <property type="term" value="F:oxidoreductase activity"/>
    <property type="evidence" value="ECO:0007669"/>
    <property type="project" value="UniProtKB-KW"/>
</dbReference>
<dbReference type="PRINTS" id="PR00081">
    <property type="entry name" value="GDHRDH"/>
</dbReference>
<dbReference type="STRING" id="126957.T1J5Y6"/>
<proteinExistence type="predicted"/>
<dbReference type="eggNOG" id="KOG1208">
    <property type="taxonomic scope" value="Eukaryota"/>
</dbReference>
<dbReference type="PANTHER" id="PTHR43157:SF73">
    <property type="entry name" value="WW DOMAIN-CONTAINING OXIDOREDUCTASE-LIKE PROTEIN"/>
    <property type="match status" value="1"/>
</dbReference>
<dbReference type="SUPFAM" id="SSF51735">
    <property type="entry name" value="NAD(P)-binding Rossmann-fold domains"/>
    <property type="match status" value="4"/>
</dbReference>
<keyword evidence="3" id="KW-1185">Reference proteome</keyword>
<keyword evidence="1" id="KW-0560">Oxidoreductase</keyword>
<dbReference type="InterPro" id="IPR036291">
    <property type="entry name" value="NAD(P)-bd_dom_sf"/>
</dbReference>
<accession>T1J5Y6</accession>
<evidence type="ECO:0000256" key="1">
    <source>
        <dbReference type="ARBA" id="ARBA00023002"/>
    </source>
</evidence>
<organism evidence="2 3">
    <name type="scientific">Strigamia maritima</name>
    <name type="common">European centipede</name>
    <name type="synonym">Geophilus maritimus</name>
    <dbReference type="NCBI Taxonomy" id="126957"/>
    <lineage>
        <taxon>Eukaryota</taxon>
        <taxon>Metazoa</taxon>
        <taxon>Ecdysozoa</taxon>
        <taxon>Arthropoda</taxon>
        <taxon>Myriapoda</taxon>
        <taxon>Chilopoda</taxon>
        <taxon>Pleurostigmophora</taxon>
        <taxon>Geophilomorpha</taxon>
        <taxon>Linotaeniidae</taxon>
        <taxon>Strigamia</taxon>
    </lineage>
</organism>
<evidence type="ECO:0000313" key="3">
    <source>
        <dbReference type="Proteomes" id="UP000014500"/>
    </source>
</evidence>
<dbReference type="EnsemblMetazoa" id="SMAR009047-RA">
    <property type="protein sequence ID" value="SMAR009047-PA"/>
    <property type="gene ID" value="SMAR009047"/>
</dbReference>
<protein>
    <submittedName>
        <fullName evidence="2">Uncharacterized protein</fullName>
    </submittedName>
</protein>
<dbReference type="Proteomes" id="UP000014500">
    <property type="component" value="Unassembled WGS sequence"/>
</dbReference>
<dbReference type="Pfam" id="PF00106">
    <property type="entry name" value="adh_short"/>
    <property type="match status" value="4"/>
</dbReference>
<dbReference type="PANTHER" id="PTHR43157">
    <property type="entry name" value="PHOSPHATIDYLINOSITOL-GLYCAN BIOSYNTHESIS CLASS F PROTEIN-RELATED"/>
    <property type="match status" value="1"/>
</dbReference>
<dbReference type="AlphaFoldDB" id="T1J5Y6"/>
<dbReference type="EMBL" id="JH431869">
    <property type="status" value="NOT_ANNOTATED_CDS"/>
    <property type="molecule type" value="Genomic_DNA"/>
</dbReference>
<dbReference type="InterPro" id="IPR002347">
    <property type="entry name" value="SDR_fam"/>
</dbReference>